<comment type="similarity">
    <text evidence="1">Belongs to the TUB family.</text>
</comment>
<proteinExistence type="inferred from homology"/>
<name>A0A2R5G5D2_9STRA</name>
<dbReference type="EMBL" id="BEYU01000019">
    <property type="protein sequence ID" value="GBG26252.1"/>
    <property type="molecule type" value="Genomic_DNA"/>
</dbReference>
<feature type="compositionally biased region" description="Acidic residues" evidence="2">
    <location>
        <begin position="122"/>
        <end position="131"/>
    </location>
</feature>
<feature type="compositionally biased region" description="Basic residues" evidence="2">
    <location>
        <begin position="251"/>
        <end position="260"/>
    </location>
</feature>
<feature type="compositionally biased region" description="Basic and acidic residues" evidence="2">
    <location>
        <begin position="309"/>
        <end position="324"/>
    </location>
</feature>
<evidence type="ECO:0000313" key="4">
    <source>
        <dbReference type="EMBL" id="GBG26252.1"/>
    </source>
</evidence>
<accession>A0A2R5G5D2</accession>
<dbReference type="PANTHER" id="PTHR16517">
    <property type="entry name" value="TUBBY-RELATED"/>
    <property type="match status" value="1"/>
</dbReference>
<dbReference type="InParanoid" id="A0A2R5G5D2"/>
<dbReference type="PANTHER" id="PTHR16517:SF7">
    <property type="entry name" value="PROTEIN KING TUBBY"/>
    <property type="match status" value="1"/>
</dbReference>
<dbReference type="Pfam" id="PF01167">
    <property type="entry name" value="Tub"/>
    <property type="match status" value="1"/>
</dbReference>
<dbReference type="OrthoDB" id="8775810at2759"/>
<evidence type="ECO:0000256" key="2">
    <source>
        <dbReference type="SAM" id="MobiDB-lite"/>
    </source>
</evidence>
<dbReference type="Gene3D" id="3.20.90.10">
    <property type="entry name" value="Tubby Protein, Chain A"/>
    <property type="match status" value="1"/>
</dbReference>
<dbReference type="InterPro" id="IPR000007">
    <property type="entry name" value="Tubby_C"/>
</dbReference>
<feature type="compositionally biased region" description="Acidic residues" evidence="2">
    <location>
        <begin position="80"/>
        <end position="90"/>
    </location>
</feature>
<feature type="compositionally biased region" description="Basic residues" evidence="2">
    <location>
        <begin position="163"/>
        <end position="178"/>
    </location>
</feature>
<dbReference type="SUPFAM" id="SSF54518">
    <property type="entry name" value="Tubby C-terminal domain-like"/>
    <property type="match status" value="1"/>
</dbReference>
<feature type="compositionally biased region" description="Acidic residues" evidence="2">
    <location>
        <begin position="372"/>
        <end position="404"/>
    </location>
</feature>
<dbReference type="AlphaFoldDB" id="A0A2R5G5D2"/>
<dbReference type="InterPro" id="IPR025659">
    <property type="entry name" value="Tubby-like_C"/>
</dbReference>
<keyword evidence="5" id="KW-1185">Reference proteome</keyword>
<feature type="compositionally biased region" description="Basic and acidic residues" evidence="2">
    <location>
        <begin position="261"/>
        <end position="274"/>
    </location>
</feature>
<dbReference type="Proteomes" id="UP000241890">
    <property type="component" value="Unassembled WGS sequence"/>
</dbReference>
<feature type="compositionally biased region" description="Basic and acidic residues" evidence="2">
    <location>
        <begin position="405"/>
        <end position="414"/>
    </location>
</feature>
<protein>
    <submittedName>
        <fullName evidence="4">Tubby protein-like</fullName>
    </submittedName>
</protein>
<comment type="caution">
    <text evidence="4">The sequence shown here is derived from an EMBL/GenBank/DDBJ whole genome shotgun (WGS) entry which is preliminary data.</text>
</comment>
<feature type="compositionally biased region" description="Basic and acidic residues" evidence="2">
    <location>
        <begin position="66"/>
        <end position="79"/>
    </location>
</feature>
<evidence type="ECO:0000256" key="1">
    <source>
        <dbReference type="ARBA" id="ARBA00007129"/>
    </source>
</evidence>
<reference evidence="4 5" key="1">
    <citation type="submission" date="2017-12" db="EMBL/GenBank/DDBJ databases">
        <title>Sequencing, de novo assembly and annotation of complete genome of a new Thraustochytrid species, strain FCC1311.</title>
        <authorList>
            <person name="Sedici K."/>
            <person name="Godart F."/>
            <person name="Aiese Cigliano R."/>
            <person name="Sanseverino W."/>
            <person name="Barakat M."/>
            <person name="Ortet P."/>
            <person name="Marechal E."/>
            <person name="Cagnac O."/>
            <person name="Amato A."/>
        </authorList>
    </citation>
    <scope>NUCLEOTIDE SEQUENCE [LARGE SCALE GENOMIC DNA]</scope>
</reference>
<feature type="region of interest" description="Disordered" evidence="2">
    <location>
        <begin position="1"/>
        <end position="426"/>
    </location>
</feature>
<organism evidence="4 5">
    <name type="scientific">Hondaea fermentalgiana</name>
    <dbReference type="NCBI Taxonomy" id="2315210"/>
    <lineage>
        <taxon>Eukaryota</taxon>
        <taxon>Sar</taxon>
        <taxon>Stramenopiles</taxon>
        <taxon>Bigyra</taxon>
        <taxon>Labyrinthulomycetes</taxon>
        <taxon>Thraustochytrida</taxon>
        <taxon>Thraustochytriidae</taxon>
        <taxon>Hondaea</taxon>
    </lineage>
</organism>
<feature type="domain" description="Tubby C-terminal" evidence="3">
    <location>
        <begin position="462"/>
        <end position="745"/>
    </location>
</feature>
<feature type="compositionally biased region" description="Basic residues" evidence="2">
    <location>
        <begin position="96"/>
        <end position="117"/>
    </location>
</feature>
<feature type="compositionally biased region" description="Basic residues" evidence="2">
    <location>
        <begin position="51"/>
        <end position="65"/>
    </location>
</feature>
<evidence type="ECO:0000313" key="5">
    <source>
        <dbReference type="Proteomes" id="UP000241890"/>
    </source>
</evidence>
<feature type="compositionally biased region" description="Basic residues" evidence="2">
    <location>
        <begin position="226"/>
        <end position="242"/>
    </location>
</feature>
<feature type="compositionally biased region" description="Basic and acidic residues" evidence="2">
    <location>
        <begin position="1"/>
        <end position="19"/>
    </location>
</feature>
<evidence type="ECO:0000259" key="3">
    <source>
        <dbReference type="Pfam" id="PF01167"/>
    </source>
</evidence>
<gene>
    <name evidence="4" type="ORF">FCC1311_024732</name>
</gene>
<feature type="compositionally biased region" description="Basic residues" evidence="2">
    <location>
        <begin position="136"/>
        <end position="148"/>
    </location>
</feature>
<sequence length="760" mass="85830">MEEVEERHEDTRLSLERAGARKIPLAVSPTSPVPGASQHDSSDADSDAERKKRKKTSKKKKKSKKSSKDKDRGSIGDDKSVDEDATDTGETDAKKSSKKKKKEKKEKSKKSSRKSKHSHDENEGDHEEDEEAAARRAARRETRKKKHSDKADENSEDDEGRRSSKSSKKSKHKSKRRHASSDNIDILADAGENDDAHKQMNEDDRDIEEEYKNASDGEEDADASEKHHHHRRSHRHGDKKSHKSSDESSSKKKKKKKKKDKDKEKEKEKKDGSSKHSSKKHRSSSHLDNQEVAGAGNGTHDAIEDNETDSARDEGFGVRGRDDGFAALESAMSGLQIESKGAEDASDDAEDNRVLLEDDLEEHELDAHDADRTDEDEDDVSRYEDDEEEEEEEEDEDDDEDDENEAKSGGHKMDEENEHSAWNQSLPSEIRDDLYVDEFSDVQDASQEMSHRIRKLRKLLYGPVPEGVTLKAQIDRHYDHSGSVYYSFILPVERDDGMRDKRMTLMIAKCRTGVTLKPTYVISLEPIDFKKRCAQRSERYFGKVQLIKGSDALGLSGPMQYVVYDDGYNPSRVGGSRGEPPVGFSRKLLASVIYEDTKGIPEDLKMTVALPKMSHVPEDEVDPSMDPLKTQFKSLSKCHNFSIQERIMEDEEDLEHHPFLQAAEKTMLATHSIPMGNKKRLAISSESRFPVAPSIKNFEVCRAPTNASSAPELGLARIGKERFFALVRYPFSPFEAFGVCISKFDATSSYRSKLGRRMSL</sequence>